<dbReference type="RefSeq" id="WP_106736790.1">
    <property type="nucleotide sequence ID" value="NZ_CP027657.1"/>
</dbReference>
<evidence type="ECO:0000313" key="1">
    <source>
        <dbReference type="EMBL" id="AVO51949.1"/>
    </source>
</evidence>
<name>A0A2R3QJK6_ECTME</name>
<reference evidence="1 2" key="1">
    <citation type="submission" date="2018-03" db="EMBL/GenBank/DDBJ databases">
        <title>Complete genome sequence and methylome analysis of Pseudomonas mendocina NEB 698.</title>
        <authorList>
            <person name="Morgan R.D."/>
        </authorList>
    </citation>
    <scope>NUCLEOTIDE SEQUENCE [LARGE SCALE GENOMIC DNA]</scope>
    <source>
        <strain evidence="1 2">NEB698</strain>
    </source>
</reference>
<dbReference type="Proteomes" id="UP000238327">
    <property type="component" value="Chromosome"/>
</dbReference>
<accession>A0A2R3QJK6</accession>
<protein>
    <submittedName>
        <fullName evidence="1">Uncharacterized protein</fullName>
    </submittedName>
</protein>
<organism evidence="1 2">
    <name type="scientific">Ectopseudomonas mendocina</name>
    <name type="common">Pseudomonas mendocina</name>
    <dbReference type="NCBI Taxonomy" id="300"/>
    <lineage>
        <taxon>Bacteria</taxon>
        <taxon>Pseudomonadati</taxon>
        <taxon>Pseudomonadota</taxon>
        <taxon>Gammaproteobacteria</taxon>
        <taxon>Pseudomonadales</taxon>
        <taxon>Pseudomonadaceae</taxon>
        <taxon>Ectopseudomonas</taxon>
    </lineage>
</organism>
<gene>
    <name evidence="1" type="ORF">C7A17_03935</name>
</gene>
<evidence type="ECO:0000313" key="2">
    <source>
        <dbReference type="Proteomes" id="UP000238327"/>
    </source>
</evidence>
<dbReference type="InterPro" id="IPR021730">
    <property type="entry name" value="YdbH"/>
</dbReference>
<dbReference type="STRING" id="1001585.MDS_3662"/>
<dbReference type="AlphaFoldDB" id="A0A2R3QJK6"/>
<dbReference type="EMBL" id="CP027657">
    <property type="protein sequence ID" value="AVO51949.1"/>
    <property type="molecule type" value="Genomic_DNA"/>
</dbReference>
<sequence>MSRRRFWLSIGIATLAVLSLLICYAGYRVQQLLEEQHIELDWHRLSLSWRGLQLHDVSLTQHQSGELHAQVKQLQLFWLASEAPRYRLVAQGLQMTWQPAPAEVQNSADSDFSALFSNALNTLPWLPRQIDVQDAHVQLPCYSGQCTVDGDLSLQHLDDALQLHLLLVRDSHSATLQGQLQGLGSALNSPRQLQMTLHLDDQQQMELHSDLLAQNDALQWAGNLLLAPLQEIAWVGAWLSEWTPLDATNLPTTPQQAGVIAQWQLQLPQTTRQLEELLAAPGWLRVDAQLPQPWPLPGVGMISGELQLDLLNTTGLWQARKLHGNLQLDTQDAPWLDSLPSGLQPRQLQMQLTPLESKLDNELAVQLKLAGQGALELQANAELGLQQAPDWSLNVRQLQLDARSKRVDLAGNRADGLQLNLGLTGSASTQQLQLTLTGNSRLDIQRLRSSDLELQQTRLTLANLGIAGAPGSPTLSGPLALRIQSLQHPQLQAQGWQWQGRVEAESASQKLDGALLADSGLSMALSLNHTADALGLNAKLDELFLRAGNPLAQTLANWPPLLTLDNGRIQADASLNLPSGKPLQLRASLNGKGLAGIYDRSTLAGVDAELQLRLAGDRLMLEVPSLSAKQIDPGIALGPLQLQASYQASLQRPMAGHLSHQRAELGILGGILRLEPATWALDRPSQLLPLKLSGLDLQELFRVYPAEGLEGYGLLDGTLPLRLGDAISVEQGLIEARAPGGRLRFHSPRIRAMGQANPGMKLVTDALEDFHYDLLSSSLDYDSSGTLRLGMRLHGQNPAIEQGRPIHFTINLEEDIPTLLASLQLTDKVSDIIQQRIQQRMRQRVPQESKE</sequence>
<proteinExistence type="predicted"/>
<dbReference type="OrthoDB" id="9759996at2"/>
<dbReference type="Pfam" id="PF11739">
    <property type="entry name" value="YdbH-like"/>
    <property type="match status" value="1"/>
</dbReference>